<dbReference type="InterPro" id="IPR018483">
    <property type="entry name" value="Carb_kinase_FGGY_CS"/>
</dbReference>
<dbReference type="Pfam" id="PF02782">
    <property type="entry name" value="FGGY_C"/>
    <property type="match status" value="1"/>
</dbReference>
<evidence type="ECO:0000259" key="6">
    <source>
        <dbReference type="Pfam" id="PF02782"/>
    </source>
</evidence>
<dbReference type="SUPFAM" id="SSF53067">
    <property type="entry name" value="Actin-like ATPase domain"/>
    <property type="match status" value="2"/>
</dbReference>
<evidence type="ECO:0000256" key="2">
    <source>
        <dbReference type="ARBA" id="ARBA00022679"/>
    </source>
</evidence>
<gene>
    <name evidence="7" type="ORF">H8S44_06145</name>
</gene>
<evidence type="ECO:0008006" key="9">
    <source>
        <dbReference type="Google" id="ProtNLM"/>
    </source>
</evidence>
<dbReference type="InterPro" id="IPR018484">
    <property type="entry name" value="FGGY_N"/>
</dbReference>
<dbReference type="EMBL" id="JACOOR010000003">
    <property type="protein sequence ID" value="MBC5659347.1"/>
    <property type="molecule type" value="Genomic_DNA"/>
</dbReference>
<dbReference type="AlphaFoldDB" id="A0A923RLK1"/>
<evidence type="ECO:0000256" key="1">
    <source>
        <dbReference type="ARBA" id="ARBA00009156"/>
    </source>
</evidence>
<dbReference type="PANTHER" id="PTHR43095">
    <property type="entry name" value="SUGAR KINASE"/>
    <property type="match status" value="1"/>
</dbReference>
<feature type="domain" description="Carbohydrate kinase FGGY N-terminal" evidence="5">
    <location>
        <begin position="3"/>
        <end position="245"/>
    </location>
</feature>
<dbReference type="PROSITE" id="PS00445">
    <property type="entry name" value="FGGY_KINASES_2"/>
    <property type="match status" value="1"/>
</dbReference>
<dbReference type="PIRSF" id="PIRSF000538">
    <property type="entry name" value="GlpK"/>
    <property type="match status" value="1"/>
</dbReference>
<reference evidence="7" key="1">
    <citation type="submission" date="2020-08" db="EMBL/GenBank/DDBJ databases">
        <title>Genome public.</title>
        <authorList>
            <person name="Liu C."/>
            <person name="Sun Q."/>
        </authorList>
    </citation>
    <scope>NUCLEOTIDE SEQUENCE</scope>
    <source>
        <strain evidence="7">NSJ-68</strain>
    </source>
</reference>
<organism evidence="7 8">
    <name type="scientific">Anaerosacchariphilus hominis</name>
    <dbReference type="NCBI Taxonomy" id="2763017"/>
    <lineage>
        <taxon>Bacteria</taxon>
        <taxon>Bacillati</taxon>
        <taxon>Bacillota</taxon>
        <taxon>Clostridia</taxon>
        <taxon>Lachnospirales</taxon>
        <taxon>Lachnospiraceae</taxon>
        <taxon>Anaerosacchariphilus</taxon>
    </lineage>
</organism>
<dbReference type="Proteomes" id="UP000649345">
    <property type="component" value="Unassembled WGS sequence"/>
</dbReference>
<dbReference type="InterPro" id="IPR043129">
    <property type="entry name" value="ATPase_NBD"/>
</dbReference>
<sequence>MALYLAIDLGTTGCRSILFDEKLTQLRDSYREYGLITPRENWVEQDANLWWTLTLETAKEVFQDADRTSVEGISISSQGITLVPVDGDLNPLHNGINWLDARAKEEAVQITEDFGTEYMFELTGKPIDPCYFLPKLLWIKKHLPEVYHKAWKFLMPMDYLTAKLTGKCLTDHSMASGTLLYDIRKHVWSREVLEKYEIAEEKLPRLAWSGEAAGPLLPEIAKELGLSENCMVAVGAQDQRCASLGAGLGMDTMTISLGTSGAICRYWDHVDTERSRKVGWSAYIDEKSWVTEGVINTAAVCLRWLRDEMFPGKSYDEIGKEAEAARERGSTVRCYPYFNGPSSPDYYPEAEGCFYGVNLASGRGDFALAVMEGIAYQIRILLEAMEASGHVRRLVLFGGGARSDLWCRIIADVTGMEIQVPVTSEAAGAGAAILAGIGTGEFAKGRLPALLVSRCYKPGEWQQAYEEKYRKYRELEHRIWR</sequence>
<dbReference type="RefSeq" id="WP_186871711.1">
    <property type="nucleotide sequence ID" value="NZ_JACOOR010000003.1"/>
</dbReference>
<comment type="similarity">
    <text evidence="1 4">Belongs to the FGGY kinase family.</text>
</comment>
<proteinExistence type="inferred from homology"/>
<dbReference type="CDD" id="cd07808">
    <property type="entry name" value="ASKHA_NBD_FGGY_EcXK-like"/>
    <property type="match status" value="1"/>
</dbReference>
<feature type="domain" description="Carbohydrate kinase FGGY C-terminal" evidence="6">
    <location>
        <begin position="254"/>
        <end position="437"/>
    </location>
</feature>
<dbReference type="InterPro" id="IPR050406">
    <property type="entry name" value="FGGY_Carb_Kinase"/>
</dbReference>
<evidence type="ECO:0000313" key="8">
    <source>
        <dbReference type="Proteomes" id="UP000649345"/>
    </source>
</evidence>
<evidence type="ECO:0000256" key="4">
    <source>
        <dbReference type="RuleBase" id="RU003733"/>
    </source>
</evidence>
<dbReference type="InterPro" id="IPR000577">
    <property type="entry name" value="Carb_kinase_FGGY"/>
</dbReference>
<keyword evidence="2 4" id="KW-0808">Transferase</keyword>
<keyword evidence="3 4" id="KW-0418">Kinase</keyword>
<dbReference type="GO" id="GO:0016301">
    <property type="term" value="F:kinase activity"/>
    <property type="evidence" value="ECO:0007669"/>
    <property type="project" value="UniProtKB-KW"/>
</dbReference>
<dbReference type="GO" id="GO:0005975">
    <property type="term" value="P:carbohydrate metabolic process"/>
    <property type="evidence" value="ECO:0007669"/>
    <property type="project" value="InterPro"/>
</dbReference>
<protein>
    <recommendedName>
        <fullName evidence="9">Xylulokinase</fullName>
    </recommendedName>
</protein>
<accession>A0A923RLK1</accession>
<dbReference type="InterPro" id="IPR018485">
    <property type="entry name" value="FGGY_C"/>
</dbReference>
<dbReference type="Pfam" id="PF00370">
    <property type="entry name" value="FGGY_N"/>
    <property type="match status" value="1"/>
</dbReference>
<evidence type="ECO:0000259" key="5">
    <source>
        <dbReference type="Pfam" id="PF00370"/>
    </source>
</evidence>
<evidence type="ECO:0000256" key="3">
    <source>
        <dbReference type="ARBA" id="ARBA00022777"/>
    </source>
</evidence>
<name>A0A923RLK1_9FIRM</name>
<evidence type="ECO:0000313" key="7">
    <source>
        <dbReference type="EMBL" id="MBC5659347.1"/>
    </source>
</evidence>
<dbReference type="PANTHER" id="PTHR43095:SF2">
    <property type="entry name" value="GLUCONOKINASE"/>
    <property type="match status" value="1"/>
</dbReference>
<dbReference type="Gene3D" id="3.30.420.40">
    <property type="match status" value="2"/>
</dbReference>
<keyword evidence="8" id="KW-1185">Reference proteome</keyword>
<dbReference type="GO" id="GO:0016773">
    <property type="term" value="F:phosphotransferase activity, alcohol group as acceptor"/>
    <property type="evidence" value="ECO:0007669"/>
    <property type="project" value="InterPro"/>
</dbReference>
<comment type="caution">
    <text evidence="7">The sequence shown here is derived from an EMBL/GenBank/DDBJ whole genome shotgun (WGS) entry which is preliminary data.</text>
</comment>